<evidence type="ECO:0000313" key="1">
    <source>
        <dbReference type="EMBL" id="KAJ9097643.1"/>
    </source>
</evidence>
<dbReference type="Proteomes" id="UP001227268">
    <property type="component" value="Unassembled WGS sequence"/>
</dbReference>
<comment type="caution">
    <text evidence="1">The sequence shown here is derived from an EMBL/GenBank/DDBJ whole genome shotgun (WGS) entry which is preliminary data.</text>
</comment>
<organism evidence="1 2">
    <name type="scientific">Naganishia friedmannii</name>
    <dbReference type="NCBI Taxonomy" id="89922"/>
    <lineage>
        <taxon>Eukaryota</taxon>
        <taxon>Fungi</taxon>
        <taxon>Dikarya</taxon>
        <taxon>Basidiomycota</taxon>
        <taxon>Agaricomycotina</taxon>
        <taxon>Tremellomycetes</taxon>
        <taxon>Filobasidiales</taxon>
        <taxon>Filobasidiaceae</taxon>
        <taxon>Naganishia</taxon>
    </lineage>
</organism>
<protein>
    <submittedName>
        <fullName evidence="1">Uncharacterized protein</fullName>
    </submittedName>
</protein>
<reference evidence="1" key="1">
    <citation type="submission" date="2023-04" db="EMBL/GenBank/DDBJ databases">
        <title>Draft Genome sequencing of Naganishia species isolated from polar environments using Oxford Nanopore Technology.</title>
        <authorList>
            <person name="Leo P."/>
            <person name="Venkateswaran K."/>
        </authorList>
    </citation>
    <scope>NUCLEOTIDE SEQUENCE</scope>
    <source>
        <strain evidence="1">MNA-CCFEE 5423</strain>
    </source>
</reference>
<accession>A0ACC2VEA9</accession>
<sequence>MSTLDLLPPGSPDNPHSAHLTPSPAPTAPNFGFLYRPVGLSQREEDALRIHILLLFYDDHALLWSSLEQHFHGLDERRLNAAIAYLEEVDAVQVEPAGAVNPWEPDDALVRLIPHEPSPPAFPAAAASSNTSTPVSADPESTLVSDRTLPLPWPGSHVYSPVIPATPAPPAFGFPVLLSETDYHAEQASEWPFPGSVSAGAAAAAAAAFGIGSSGRSGGGGGGGAGRRRSGAASRGTIPGLAITQINTTSATDQGGSYTPRAGSSGTPKTPTTTTHNPSTGIGISTFPSFDLLRLQSTTTVTPPSSDRWMSEENSPWLSPAADDHEAGSDAGERAWMSKRLGLAMSGVDYLDLDKVRDQARGEGVAEEAGEHEAAAASKTPAPPTQPYKAPMSYEMDDTLDIVQRAMTMTAKPPPPPPSSSSRDSSKKGRERTGLGVSFAHTDEINEFHPRSDERDYTTAWDDHQEDQEGAEEEAEAGHAKTPIPNPASGWMRRLERAYSYG</sequence>
<gene>
    <name evidence="1" type="ORF">QFC21_004679</name>
</gene>
<dbReference type="EMBL" id="JASBWT010000016">
    <property type="protein sequence ID" value="KAJ9097643.1"/>
    <property type="molecule type" value="Genomic_DNA"/>
</dbReference>
<keyword evidence="2" id="KW-1185">Reference proteome</keyword>
<evidence type="ECO:0000313" key="2">
    <source>
        <dbReference type="Proteomes" id="UP001227268"/>
    </source>
</evidence>
<name>A0ACC2VEA9_9TREE</name>
<proteinExistence type="predicted"/>